<dbReference type="GO" id="GO:0016788">
    <property type="term" value="F:hydrolase activity, acting on ester bonds"/>
    <property type="evidence" value="ECO:0007669"/>
    <property type="project" value="UniProtKB-ARBA"/>
</dbReference>
<name>A0A517XX45_9BACT</name>
<dbReference type="InterPro" id="IPR036514">
    <property type="entry name" value="SGNH_hydro_sf"/>
</dbReference>
<organism evidence="1 2">
    <name type="scientific">Urbifossiella limnaea</name>
    <dbReference type="NCBI Taxonomy" id="2528023"/>
    <lineage>
        <taxon>Bacteria</taxon>
        <taxon>Pseudomonadati</taxon>
        <taxon>Planctomycetota</taxon>
        <taxon>Planctomycetia</taxon>
        <taxon>Gemmatales</taxon>
        <taxon>Gemmataceae</taxon>
        <taxon>Urbifossiella</taxon>
    </lineage>
</organism>
<accession>A0A517XX45</accession>
<dbReference type="RefSeq" id="WP_145241512.1">
    <property type="nucleotide sequence ID" value="NZ_CP036273.1"/>
</dbReference>
<protein>
    <submittedName>
        <fullName evidence="1">Uncharacterized protein</fullName>
    </submittedName>
</protein>
<evidence type="ECO:0000313" key="2">
    <source>
        <dbReference type="Proteomes" id="UP000319576"/>
    </source>
</evidence>
<dbReference type="Gene3D" id="3.40.50.1110">
    <property type="entry name" value="SGNH hydrolase"/>
    <property type="match status" value="1"/>
</dbReference>
<dbReference type="Proteomes" id="UP000319576">
    <property type="component" value="Chromosome"/>
</dbReference>
<dbReference type="AlphaFoldDB" id="A0A517XX45"/>
<evidence type="ECO:0000313" key="1">
    <source>
        <dbReference type="EMBL" id="QDU22081.1"/>
    </source>
</evidence>
<dbReference type="SUPFAM" id="SSF52266">
    <property type="entry name" value="SGNH hydrolase"/>
    <property type="match status" value="1"/>
</dbReference>
<proteinExistence type="predicted"/>
<dbReference type="OrthoDB" id="266955at2"/>
<keyword evidence="2" id="KW-1185">Reference proteome</keyword>
<dbReference type="EMBL" id="CP036273">
    <property type="protein sequence ID" value="QDU22081.1"/>
    <property type="molecule type" value="Genomic_DNA"/>
</dbReference>
<reference evidence="1 2" key="1">
    <citation type="submission" date="2019-02" db="EMBL/GenBank/DDBJ databases">
        <title>Deep-cultivation of Planctomycetes and their phenomic and genomic characterization uncovers novel biology.</title>
        <authorList>
            <person name="Wiegand S."/>
            <person name="Jogler M."/>
            <person name="Boedeker C."/>
            <person name="Pinto D."/>
            <person name="Vollmers J."/>
            <person name="Rivas-Marin E."/>
            <person name="Kohn T."/>
            <person name="Peeters S.H."/>
            <person name="Heuer A."/>
            <person name="Rast P."/>
            <person name="Oberbeckmann S."/>
            <person name="Bunk B."/>
            <person name="Jeske O."/>
            <person name="Meyerdierks A."/>
            <person name="Storesund J.E."/>
            <person name="Kallscheuer N."/>
            <person name="Luecker S."/>
            <person name="Lage O.M."/>
            <person name="Pohl T."/>
            <person name="Merkel B.J."/>
            <person name="Hornburger P."/>
            <person name="Mueller R.-W."/>
            <person name="Bruemmer F."/>
            <person name="Labrenz M."/>
            <person name="Spormann A.M."/>
            <person name="Op den Camp H."/>
            <person name="Overmann J."/>
            <person name="Amann R."/>
            <person name="Jetten M.S.M."/>
            <person name="Mascher T."/>
            <person name="Medema M.H."/>
            <person name="Devos D.P."/>
            <person name="Kaster A.-K."/>
            <person name="Ovreas L."/>
            <person name="Rohde M."/>
            <person name="Galperin M.Y."/>
            <person name="Jogler C."/>
        </authorList>
    </citation>
    <scope>NUCLEOTIDE SEQUENCE [LARGE SCALE GENOMIC DNA]</scope>
    <source>
        <strain evidence="1 2">ETA_A1</strain>
    </source>
</reference>
<dbReference type="KEGG" id="uli:ETAA1_40560"/>
<sequence>MPRVLTETTPFGRHTPTVRATVVVAPPAREGFLRRHRTLVYFAALLLLADVLVGRFAHVWERHSPDDYAARVTACAREPRDLVFVGGSPVAEGIDPGRVAGVVRDGRELRSAYAVGLSGATTSDVYHAVLRACPTQPRVLVYGITATDLNDGRNEPHGPHSLMTWGDWIDWIRLRPDSAEWVSRHFLQGRAARVSNLVQYRHGIRMWAACRAEEVFPGQAPEAFREADELRERAVLLRAGNGYVPARGFAAGRYDAAKAAGVRPQAFPFLQNYRTGSHLKYLHRLIDWCADGGTELLLLDVPVTADLEAAYPAAFAEYRARLTELERDRGVRVLRPAAGLTDADFADVIHLNRRGAARLSDRVRDELAR</sequence>
<gene>
    <name evidence="1" type="ORF">ETAA1_40560</name>
</gene>